<dbReference type="GO" id="GO:0016020">
    <property type="term" value="C:membrane"/>
    <property type="evidence" value="ECO:0007669"/>
    <property type="project" value="UniProtKB-SubCell"/>
</dbReference>
<proteinExistence type="inferred from homology"/>
<feature type="transmembrane region" description="Helical" evidence="6">
    <location>
        <begin position="169"/>
        <end position="188"/>
    </location>
</feature>
<evidence type="ECO:0000256" key="5">
    <source>
        <dbReference type="ARBA" id="ARBA00023136"/>
    </source>
</evidence>
<feature type="transmembrane region" description="Helical" evidence="6">
    <location>
        <begin position="104"/>
        <end position="126"/>
    </location>
</feature>
<dbReference type="Pfam" id="PF07857">
    <property type="entry name" value="TMEM144"/>
    <property type="match status" value="1"/>
</dbReference>
<keyword evidence="3 6" id="KW-0812">Transmembrane</keyword>
<evidence type="ECO:0000313" key="8">
    <source>
        <dbReference type="Proteomes" id="UP000663862"/>
    </source>
</evidence>
<organism evidence="7 8">
    <name type="scientific">Rotaria socialis</name>
    <dbReference type="NCBI Taxonomy" id="392032"/>
    <lineage>
        <taxon>Eukaryota</taxon>
        <taxon>Metazoa</taxon>
        <taxon>Spiralia</taxon>
        <taxon>Gnathifera</taxon>
        <taxon>Rotifera</taxon>
        <taxon>Eurotatoria</taxon>
        <taxon>Bdelloidea</taxon>
        <taxon>Philodinida</taxon>
        <taxon>Philodinidae</taxon>
        <taxon>Rotaria</taxon>
    </lineage>
</organism>
<dbReference type="InterPro" id="IPR010651">
    <property type="entry name" value="Sugar_transport"/>
</dbReference>
<reference evidence="7" key="1">
    <citation type="submission" date="2021-02" db="EMBL/GenBank/DDBJ databases">
        <authorList>
            <person name="Nowell W R."/>
        </authorList>
    </citation>
    <scope>NUCLEOTIDE SEQUENCE</scope>
</reference>
<comment type="caution">
    <text evidence="7">The sequence shown here is derived from an EMBL/GenBank/DDBJ whole genome shotgun (WGS) entry which is preliminary data.</text>
</comment>
<comment type="similarity">
    <text evidence="2">Belongs to the TMEM144 family.</text>
</comment>
<evidence type="ECO:0000256" key="2">
    <source>
        <dbReference type="ARBA" id="ARBA00005731"/>
    </source>
</evidence>
<name>A0A821IUP9_9BILA</name>
<dbReference type="AlphaFoldDB" id="A0A821IUP9"/>
<feature type="non-terminal residue" evidence="7">
    <location>
        <position position="208"/>
    </location>
</feature>
<evidence type="ECO:0000256" key="4">
    <source>
        <dbReference type="ARBA" id="ARBA00022989"/>
    </source>
</evidence>
<sequence>MSDITTILTTTITILFNSSISLVNETVTNSLGTNVTVIPPTSDTTVTLWVGFIGCLIASVFFGSNFVPVKRYSAGDGFFFQFVFCVSVWIVGLILDVILDNQRFYPLVLIGGVLWETGNLVTVFCIKTCGLTVGLLIWCTSCLIMGWAGGRFGIFGINAQVPSTSLKLTLNYASVILAATSAIFFVLIKSNNTSKESTTSYKPNKQAT</sequence>
<comment type="subcellular location">
    <subcellularLocation>
        <location evidence="1">Membrane</location>
        <topology evidence="1">Multi-pass membrane protein</topology>
    </subcellularLocation>
</comment>
<keyword evidence="5 6" id="KW-0472">Membrane</keyword>
<dbReference type="EMBL" id="CAJOBQ010010654">
    <property type="protein sequence ID" value="CAF4706424.1"/>
    <property type="molecule type" value="Genomic_DNA"/>
</dbReference>
<evidence type="ECO:0000256" key="3">
    <source>
        <dbReference type="ARBA" id="ARBA00022692"/>
    </source>
</evidence>
<dbReference type="GO" id="GO:0015144">
    <property type="term" value="F:carbohydrate transmembrane transporter activity"/>
    <property type="evidence" value="ECO:0007669"/>
    <property type="project" value="InterPro"/>
</dbReference>
<keyword evidence="4 6" id="KW-1133">Transmembrane helix</keyword>
<dbReference type="InterPro" id="IPR012435">
    <property type="entry name" value="TMEM144"/>
</dbReference>
<dbReference type="PANTHER" id="PTHR16119:SF17">
    <property type="entry name" value="TRANSMEMBRANE PROTEIN 144"/>
    <property type="match status" value="1"/>
</dbReference>
<dbReference type="PANTHER" id="PTHR16119">
    <property type="entry name" value="TRANSMEMBRANE PROTEIN 144"/>
    <property type="match status" value="1"/>
</dbReference>
<evidence type="ECO:0000256" key="6">
    <source>
        <dbReference type="SAM" id="Phobius"/>
    </source>
</evidence>
<accession>A0A821IUP9</accession>
<gene>
    <name evidence="7" type="ORF">TSG867_LOCUS33550</name>
</gene>
<evidence type="ECO:0000256" key="1">
    <source>
        <dbReference type="ARBA" id="ARBA00004141"/>
    </source>
</evidence>
<feature type="transmembrane region" description="Helical" evidence="6">
    <location>
        <begin position="133"/>
        <end position="157"/>
    </location>
</feature>
<dbReference type="Proteomes" id="UP000663862">
    <property type="component" value="Unassembled WGS sequence"/>
</dbReference>
<feature type="transmembrane region" description="Helical" evidence="6">
    <location>
        <begin position="79"/>
        <end position="98"/>
    </location>
</feature>
<evidence type="ECO:0000313" key="7">
    <source>
        <dbReference type="EMBL" id="CAF4706424.1"/>
    </source>
</evidence>
<protein>
    <submittedName>
        <fullName evidence="7">Uncharacterized protein</fullName>
    </submittedName>
</protein>
<feature type="transmembrane region" description="Helical" evidence="6">
    <location>
        <begin position="47"/>
        <end position="67"/>
    </location>
</feature>